<keyword evidence="4" id="KW-0732">Signal</keyword>
<comment type="similarity">
    <text evidence="2">Belongs to the virb1 family.</text>
</comment>
<proteinExistence type="inferred from homology"/>
<reference evidence="8" key="1">
    <citation type="submission" date="2020-04" db="EMBL/GenBank/DDBJ databases">
        <title>Description of novel Gluconacetobacter.</title>
        <authorList>
            <person name="Sombolestani A."/>
        </authorList>
    </citation>
    <scope>NUCLEOTIDE SEQUENCE [LARGE SCALE GENOMIC DNA]</scope>
    <source>
        <strain evidence="8">LMG 27748</strain>
    </source>
</reference>
<comment type="caution">
    <text evidence="7">The sequence shown here is derived from an EMBL/GenBank/DDBJ whole genome shotgun (WGS) entry which is preliminary data.</text>
</comment>
<sequence length="464" mass="48773">MPRPVFPPRTPVRTLSLIRAGAAFGLVGLLAACAGNNADMGSSSEMPVSQEAANYRAHAKSYYAPPGPPGDPWGPYIREASDRFDVPDAWIRAVMQQESGGHLFDHNGNFITSVPGAMGLLQLMPPTYDDMRQQYGLGEDPFDPHDNILAGTAYLRQMYDIYGSPGFLAAYNDGPGSLDRYLRRGRALPRETRRYVAAIGPHIAGIAPHNRSAADLLVAQHDPNAQVMLAQNTQSADIAPTTPPSEQQAVSAAWSHRKPAETASDDTDSDTPDATPQSAASPAETPVQVASAAGSEAPTSISAAWAARGYAPAPAHPLVRQASVPADDVADNRVTAQEIPIGHHLQPQPIMAVMPASRPQYRMALPAASAPARSPAITGKAAGNWAIQVGAFANARQASLATSTAHSKGGVVVASAKSQVESVKSGHAHLYRARLTGLTHENAVAACRRLSHGSPCVVVPPGAY</sequence>
<evidence type="ECO:0000259" key="6">
    <source>
        <dbReference type="Pfam" id="PF05036"/>
    </source>
</evidence>
<dbReference type="InterPro" id="IPR007730">
    <property type="entry name" value="SPOR-like_dom"/>
</dbReference>
<dbReference type="InterPro" id="IPR008258">
    <property type="entry name" value="Transglycosylase_SLT_dom_1"/>
</dbReference>
<evidence type="ECO:0000313" key="7">
    <source>
        <dbReference type="EMBL" id="MBF0877441.1"/>
    </source>
</evidence>
<evidence type="ECO:0000256" key="3">
    <source>
        <dbReference type="SAM" id="MobiDB-lite"/>
    </source>
</evidence>
<dbReference type="PROSITE" id="PS51257">
    <property type="entry name" value="PROKAR_LIPOPROTEIN"/>
    <property type="match status" value="1"/>
</dbReference>
<organism evidence="7 8">
    <name type="scientific">Gluconobacter cerevisiae</name>
    <dbReference type="NCBI Taxonomy" id="1379734"/>
    <lineage>
        <taxon>Bacteria</taxon>
        <taxon>Pseudomonadati</taxon>
        <taxon>Pseudomonadota</taxon>
        <taxon>Alphaproteobacteria</taxon>
        <taxon>Acetobacterales</taxon>
        <taxon>Acetobacteraceae</taxon>
        <taxon>Gluconobacter</taxon>
    </lineage>
</organism>
<dbReference type="CDD" id="cd00254">
    <property type="entry name" value="LT-like"/>
    <property type="match status" value="1"/>
</dbReference>
<reference evidence="7 8" key="2">
    <citation type="submission" date="2020-11" db="EMBL/GenBank/DDBJ databases">
        <title>Description of novel Gluconobacter species.</title>
        <authorList>
            <person name="Cleenwerck I."/>
            <person name="Cnockaert M."/>
            <person name="Borremans W."/>
            <person name="Wieme A.D."/>
            <person name="De Vuyst L."/>
            <person name="Vandamme P."/>
        </authorList>
    </citation>
    <scope>NUCLEOTIDE SEQUENCE [LARGE SCALE GENOMIC DNA]</scope>
    <source>
        <strain evidence="7 8">LMG 27748</strain>
    </source>
</reference>
<gene>
    <name evidence="7" type="ORF">HKD21_11360</name>
</gene>
<name>A0ABR9YG46_9PROT</name>
<dbReference type="PANTHER" id="PTHR37423:SF2">
    <property type="entry name" value="MEMBRANE-BOUND LYTIC MUREIN TRANSGLYCOSYLASE C"/>
    <property type="match status" value="1"/>
</dbReference>
<dbReference type="PANTHER" id="PTHR37423">
    <property type="entry name" value="SOLUBLE LYTIC MUREIN TRANSGLYCOSYLASE-RELATED"/>
    <property type="match status" value="1"/>
</dbReference>
<comment type="similarity">
    <text evidence="1">Belongs to the transglycosylase Slt family.</text>
</comment>
<keyword evidence="8" id="KW-1185">Reference proteome</keyword>
<accession>A0ABR9YG46</accession>
<dbReference type="Proteomes" id="UP000630952">
    <property type="component" value="Unassembled WGS sequence"/>
</dbReference>
<dbReference type="SUPFAM" id="SSF53955">
    <property type="entry name" value="Lysozyme-like"/>
    <property type="match status" value="1"/>
</dbReference>
<feature type="domain" description="SPOR" evidence="6">
    <location>
        <begin position="382"/>
        <end position="459"/>
    </location>
</feature>
<evidence type="ECO:0000256" key="4">
    <source>
        <dbReference type="SAM" id="SignalP"/>
    </source>
</evidence>
<evidence type="ECO:0000313" key="8">
    <source>
        <dbReference type="Proteomes" id="UP000630952"/>
    </source>
</evidence>
<feature type="chain" id="PRO_5045047393" evidence="4">
    <location>
        <begin position="35"/>
        <end position="464"/>
    </location>
</feature>
<evidence type="ECO:0000256" key="2">
    <source>
        <dbReference type="ARBA" id="ARBA00009387"/>
    </source>
</evidence>
<feature type="domain" description="Transglycosylase SLT" evidence="5">
    <location>
        <begin position="76"/>
        <end position="187"/>
    </location>
</feature>
<protein>
    <submittedName>
        <fullName evidence="7">Transglycosylase SLT domain-containing protein</fullName>
    </submittedName>
</protein>
<dbReference type="Gene3D" id="1.10.530.10">
    <property type="match status" value="1"/>
</dbReference>
<dbReference type="InterPro" id="IPR023346">
    <property type="entry name" value="Lysozyme-like_dom_sf"/>
</dbReference>
<dbReference type="RefSeq" id="WP_194255812.1">
    <property type="nucleotide sequence ID" value="NZ_JABCQO010000010.1"/>
</dbReference>
<dbReference type="Pfam" id="PF01464">
    <property type="entry name" value="SLT"/>
    <property type="match status" value="1"/>
</dbReference>
<dbReference type="EMBL" id="JABCQO010000010">
    <property type="protein sequence ID" value="MBF0877441.1"/>
    <property type="molecule type" value="Genomic_DNA"/>
</dbReference>
<feature type="signal peptide" evidence="4">
    <location>
        <begin position="1"/>
        <end position="34"/>
    </location>
</feature>
<feature type="region of interest" description="Disordered" evidence="3">
    <location>
        <begin position="237"/>
        <end position="295"/>
    </location>
</feature>
<evidence type="ECO:0000259" key="5">
    <source>
        <dbReference type="Pfam" id="PF01464"/>
    </source>
</evidence>
<evidence type="ECO:0000256" key="1">
    <source>
        <dbReference type="ARBA" id="ARBA00007734"/>
    </source>
</evidence>
<dbReference type="Pfam" id="PF05036">
    <property type="entry name" value="SPOR"/>
    <property type="match status" value="1"/>
</dbReference>